<feature type="region of interest" description="Disordered" evidence="1">
    <location>
        <begin position="70"/>
        <end position="127"/>
    </location>
</feature>
<feature type="compositionally biased region" description="Basic and acidic residues" evidence="1">
    <location>
        <begin position="114"/>
        <end position="124"/>
    </location>
</feature>
<evidence type="ECO:0000313" key="2">
    <source>
        <dbReference type="EMBL" id="KAF2859401.1"/>
    </source>
</evidence>
<organism evidence="2 3">
    <name type="scientific">Piedraia hortae CBS 480.64</name>
    <dbReference type="NCBI Taxonomy" id="1314780"/>
    <lineage>
        <taxon>Eukaryota</taxon>
        <taxon>Fungi</taxon>
        <taxon>Dikarya</taxon>
        <taxon>Ascomycota</taxon>
        <taxon>Pezizomycotina</taxon>
        <taxon>Dothideomycetes</taxon>
        <taxon>Dothideomycetidae</taxon>
        <taxon>Capnodiales</taxon>
        <taxon>Piedraiaceae</taxon>
        <taxon>Piedraia</taxon>
    </lineage>
</organism>
<keyword evidence="3" id="KW-1185">Reference proteome</keyword>
<gene>
    <name evidence="2" type="ORF">K470DRAFT_295690</name>
</gene>
<evidence type="ECO:0000256" key="1">
    <source>
        <dbReference type="SAM" id="MobiDB-lite"/>
    </source>
</evidence>
<dbReference type="AlphaFoldDB" id="A0A6A7BW15"/>
<proteinExistence type="predicted"/>
<name>A0A6A7BW15_9PEZI</name>
<dbReference type="EMBL" id="MU005993">
    <property type="protein sequence ID" value="KAF2859401.1"/>
    <property type="molecule type" value="Genomic_DNA"/>
</dbReference>
<reference evidence="2" key="1">
    <citation type="journal article" date="2020" name="Stud. Mycol.">
        <title>101 Dothideomycetes genomes: a test case for predicting lifestyles and emergence of pathogens.</title>
        <authorList>
            <person name="Haridas S."/>
            <person name="Albert R."/>
            <person name="Binder M."/>
            <person name="Bloem J."/>
            <person name="Labutti K."/>
            <person name="Salamov A."/>
            <person name="Andreopoulos B."/>
            <person name="Baker S."/>
            <person name="Barry K."/>
            <person name="Bills G."/>
            <person name="Bluhm B."/>
            <person name="Cannon C."/>
            <person name="Castanera R."/>
            <person name="Culley D."/>
            <person name="Daum C."/>
            <person name="Ezra D."/>
            <person name="Gonzalez J."/>
            <person name="Henrissat B."/>
            <person name="Kuo A."/>
            <person name="Liang C."/>
            <person name="Lipzen A."/>
            <person name="Lutzoni F."/>
            <person name="Magnuson J."/>
            <person name="Mondo S."/>
            <person name="Nolan M."/>
            <person name="Ohm R."/>
            <person name="Pangilinan J."/>
            <person name="Park H.-J."/>
            <person name="Ramirez L."/>
            <person name="Alfaro M."/>
            <person name="Sun H."/>
            <person name="Tritt A."/>
            <person name="Yoshinaga Y."/>
            <person name="Zwiers L.-H."/>
            <person name="Turgeon B."/>
            <person name="Goodwin S."/>
            <person name="Spatafora J."/>
            <person name="Crous P."/>
            <person name="Grigoriev I."/>
        </authorList>
    </citation>
    <scope>NUCLEOTIDE SEQUENCE</scope>
    <source>
        <strain evidence="2">CBS 480.64</strain>
    </source>
</reference>
<sequence>MYAVYTTIQSFTSYCTHTISSFPLTHIDTGVDSYPSASVLSLLSISVYRFVLLVRAAARALSIYTPLTPENRLSRHRNPHENPAPPGQDRSSVTRQNERPPIRSSFTRLTTVPRPDKHSADRLPTDSTPIDDAFGTFLSGIERTSLVQRRWRVDGTHLEEIQWATGVELTGGHGQLRSRRYEIFSAVEVHQATAQALRQAARETTLPTPHELAATCLVCNRLLPVLTFGLVGLNSREEMRTAFFLPPT</sequence>
<dbReference type="Proteomes" id="UP000799421">
    <property type="component" value="Unassembled WGS sequence"/>
</dbReference>
<accession>A0A6A7BW15</accession>
<protein>
    <submittedName>
        <fullName evidence="2">Uncharacterized protein</fullName>
    </submittedName>
</protein>
<evidence type="ECO:0000313" key="3">
    <source>
        <dbReference type="Proteomes" id="UP000799421"/>
    </source>
</evidence>